<evidence type="ECO:0000256" key="1">
    <source>
        <dbReference type="SAM" id="Phobius"/>
    </source>
</evidence>
<keyword evidence="1" id="KW-1133">Transmembrane helix</keyword>
<gene>
    <name evidence="2" type="ORF">A0H81_06658</name>
</gene>
<keyword evidence="1" id="KW-0812">Transmembrane</keyword>
<name>A0A1C7M887_GRIFR</name>
<keyword evidence="3" id="KW-1185">Reference proteome</keyword>
<sequence>MILGICALAGYTGGTFNTYKSAVDHFSLLHQLSSEIDAATPGVGLVGNVRALDPEGGSLTVSWIVAACFQPDRPNLPSSMGDNNQPWPLHKTPEGCGGSPGSVSIWVDKSPFFVFNASDIVEDIQTGLMHTLLQTDSFTTNHSAHPNFNSKQEQSRTALYPFDSYDFGTLIEAFNVTDGPSANSPIPIYFVLVLGSVTGWKFDVNAKTVVRTPRSAYGLLMNISAYRQDATRAFAMLLYFTNWALTAGMVVIAVYGTSSKIFGGPGGEDSLPSELLLLPLSVMLAIPALRSAMPGAPDFGMYLDIIGYFINLMTADPCDKLETT</sequence>
<organism evidence="2 3">
    <name type="scientific">Grifola frondosa</name>
    <name type="common">Maitake</name>
    <name type="synonym">Polyporus frondosus</name>
    <dbReference type="NCBI Taxonomy" id="5627"/>
    <lineage>
        <taxon>Eukaryota</taxon>
        <taxon>Fungi</taxon>
        <taxon>Dikarya</taxon>
        <taxon>Basidiomycota</taxon>
        <taxon>Agaricomycotina</taxon>
        <taxon>Agaricomycetes</taxon>
        <taxon>Polyporales</taxon>
        <taxon>Grifolaceae</taxon>
        <taxon>Grifola</taxon>
    </lineage>
</organism>
<dbReference type="AlphaFoldDB" id="A0A1C7M887"/>
<dbReference type="EMBL" id="LUGG01000007">
    <property type="protein sequence ID" value="OBZ73110.1"/>
    <property type="molecule type" value="Genomic_DNA"/>
</dbReference>
<dbReference type="STRING" id="5627.A0A1C7M887"/>
<accession>A0A1C7M887</accession>
<keyword evidence="1" id="KW-0472">Membrane</keyword>
<feature type="transmembrane region" description="Helical" evidence="1">
    <location>
        <begin position="233"/>
        <end position="255"/>
    </location>
</feature>
<comment type="caution">
    <text evidence="2">The sequence shown here is derived from an EMBL/GenBank/DDBJ whole genome shotgun (WGS) entry which is preliminary data.</text>
</comment>
<protein>
    <submittedName>
        <fullName evidence="2">Uncharacterized protein</fullName>
    </submittedName>
</protein>
<reference evidence="2 3" key="1">
    <citation type="submission" date="2016-03" db="EMBL/GenBank/DDBJ databases">
        <title>Whole genome sequencing of Grifola frondosa 9006-11.</title>
        <authorList>
            <person name="Min B."/>
            <person name="Park H."/>
            <person name="Kim J.-G."/>
            <person name="Cho H."/>
            <person name="Oh Y.-L."/>
            <person name="Kong W.-S."/>
            <person name="Choi I.-G."/>
        </authorList>
    </citation>
    <scope>NUCLEOTIDE SEQUENCE [LARGE SCALE GENOMIC DNA]</scope>
    <source>
        <strain evidence="2 3">9006-11</strain>
    </source>
</reference>
<proteinExistence type="predicted"/>
<dbReference type="Proteomes" id="UP000092993">
    <property type="component" value="Unassembled WGS sequence"/>
</dbReference>
<evidence type="ECO:0000313" key="3">
    <source>
        <dbReference type="Proteomes" id="UP000092993"/>
    </source>
</evidence>
<evidence type="ECO:0000313" key="2">
    <source>
        <dbReference type="EMBL" id="OBZ73110.1"/>
    </source>
</evidence>
<dbReference type="OrthoDB" id="2923771at2759"/>
<dbReference type="Pfam" id="PF14494">
    <property type="entry name" value="DUF4436"/>
    <property type="match status" value="1"/>
</dbReference>
<dbReference type="InterPro" id="IPR027948">
    <property type="entry name" value="DUF4436"/>
</dbReference>